<evidence type="ECO:0000313" key="1">
    <source>
        <dbReference type="EMBL" id="CAB4652158.1"/>
    </source>
</evidence>
<dbReference type="SUPFAM" id="SSF56042">
    <property type="entry name" value="PurM C-terminal domain-like"/>
    <property type="match status" value="1"/>
</dbReference>
<organism evidence="1">
    <name type="scientific">freshwater metagenome</name>
    <dbReference type="NCBI Taxonomy" id="449393"/>
    <lineage>
        <taxon>unclassified sequences</taxon>
        <taxon>metagenomes</taxon>
        <taxon>ecological metagenomes</taxon>
    </lineage>
</organism>
<dbReference type="EMBL" id="CAEZWG010000082">
    <property type="protein sequence ID" value="CAB4652158.1"/>
    <property type="molecule type" value="Genomic_DNA"/>
</dbReference>
<reference evidence="1" key="1">
    <citation type="submission" date="2020-05" db="EMBL/GenBank/DDBJ databases">
        <authorList>
            <person name="Chiriac C."/>
            <person name="Salcher M."/>
            <person name="Ghai R."/>
            <person name="Kavagutti S V."/>
        </authorList>
    </citation>
    <scope>NUCLEOTIDE SEQUENCE</scope>
</reference>
<protein>
    <submittedName>
        <fullName evidence="1">Unannotated protein</fullName>
    </submittedName>
</protein>
<dbReference type="AlphaFoldDB" id="A0A6J6KTA1"/>
<accession>A0A6J6KTA1</accession>
<gene>
    <name evidence="1" type="ORF">UFOPK2234_00522</name>
</gene>
<dbReference type="Gene3D" id="3.90.650.10">
    <property type="entry name" value="PurM-like C-terminal domain"/>
    <property type="match status" value="1"/>
</dbReference>
<sequence>MDVYDWIFSGGEDHFFIATVPEKYADKNLGIKVGKVVAGSGLITIDGVQTQRAGYQHF</sequence>
<dbReference type="InterPro" id="IPR036676">
    <property type="entry name" value="PurM-like_C_sf"/>
</dbReference>
<proteinExistence type="predicted"/>
<name>A0A6J6KTA1_9ZZZZ</name>